<sequence length="55" mass="6035">MLECGAFRTRCHCNCGKLPGFLGRGHAVGEVLYGLDFDWKADCGKVRGCLNTRDS</sequence>
<name>A0A4R6YPI5_9GAMM</name>
<comment type="caution">
    <text evidence="1">The sequence shown here is derived from an EMBL/GenBank/DDBJ whole genome shotgun (WGS) entry which is preliminary data.</text>
</comment>
<organism evidence="1 2">
    <name type="scientific">Tahibacter aquaticus</name>
    <dbReference type="NCBI Taxonomy" id="520092"/>
    <lineage>
        <taxon>Bacteria</taxon>
        <taxon>Pseudomonadati</taxon>
        <taxon>Pseudomonadota</taxon>
        <taxon>Gammaproteobacteria</taxon>
        <taxon>Lysobacterales</taxon>
        <taxon>Rhodanobacteraceae</taxon>
        <taxon>Tahibacter</taxon>
    </lineage>
</organism>
<accession>A0A4R6YPI5</accession>
<keyword evidence="2" id="KW-1185">Reference proteome</keyword>
<dbReference type="Proteomes" id="UP000295293">
    <property type="component" value="Unassembled WGS sequence"/>
</dbReference>
<proteinExistence type="predicted"/>
<gene>
    <name evidence="1" type="ORF">DFR29_11584</name>
</gene>
<evidence type="ECO:0000313" key="2">
    <source>
        <dbReference type="Proteomes" id="UP000295293"/>
    </source>
</evidence>
<protein>
    <submittedName>
        <fullName evidence="1">Uncharacterized protein</fullName>
    </submittedName>
</protein>
<reference evidence="1 2" key="1">
    <citation type="submission" date="2019-03" db="EMBL/GenBank/DDBJ databases">
        <title>Genomic Encyclopedia of Type Strains, Phase IV (KMG-IV): sequencing the most valuable type-strain genomes for metagenomic binning, comparative biology and taxonomic classification.</title>
        <authorList>
            <person name="Goeker M."/>
        </authorList>
    </citation>
    <scope>NUCLEOTIDE SEQUENCE [LARGE SCALE GENOMIC DNA]</scope>
    <source>
        <strain evidence="1 2">DSM 21667</strain>
    </source>
</reference>
<dbReference type="EMBL" id="SNZH01000015">
    <property type="protein sequence ID" value="TDR39696.1"/>
    <property type="molecule type" value="Genomic_DNA"/>
</dbReference>
<dbReference type="AlphaFoldDB" id="A0A4R6YPI5"/>
<evidence type="ECO:0000313" key="1">
    <source>
        <dbReference type="EMBL" id="TDR39696.1"/>
    </source>
</evidence>